<comment type="caution">
    <text evidence="2">The sequence shown here is derived from an EMBL/GenBank/DDBJ whole genome shotgun (WGS) entry which is preliminary data.</text>
</comment>
<feature type="region of interest" description="Disordered" evidence="1">
    <location>
        <begin position="117"/>
        <end position="146"/>
    </location>
</feature>
<organism evidence="2 3">
    <name type="scientific">Ilyodon furcidens</name>
    <name type="common">goldbreast splitfin</name>
    <dbReference type="NCBI Taxonomy" id="33524"/>
    <lineage>
        <taxon>Eukaryota</taxon>
        <taxon>Metazoa</taxon>
        <taxon>Chordata</taxon>
        <taxon>Craniata</taxon>
        <taxon>Vertebrata</taxon>
        <taxon>Euteleostomi</taxon>
        <taxon>Actinopterygii</taxon>
        <taxon>Neopterygii</taxon>
        <taxon>Teleostei</taxon>
        <taxon>Neoteleostei</taxon>
        <taxon>Acanthomorphata</taxon>
        <taxon>Ovalentaria</taxon>
        <taxon>Atherinomorphae</taxon>
        <taxon>Cyprinodontiformes</taxon>
        <taxon>Goodeidae</taxon>
        <taxon>Ilyodon</taxon>
    </lineage>
</organism>
<evidence type="ECO:0000313" key="3">
    <source>
        <dbReference type="Proteomes" id="UP001482620"/>
    </source>
</evidence>
<gene>
    <name evidence="2" type="ORF">ILYODFUR_018605</name>
</gene>
<sequence length="228" mass="25077">MSPCFLPVLVVHARPVHAKPVHACFCLHRLQLVCFIKSYYSPPMLPVRLHSGVLRHTKPDRMFLPKLDLIDSKQETASDRWVQQQVEEALKHLPADLEVLPSPLLLEQMEHEAVQRHSPPVSLGAHRDLAEKPTSSSRRKKHRCGAPSCISARKEESPMAPAVTSGAVVSLPADMRAAASYPASSCATALSARLTAAPPMPSLLTLVRCSVATPDKLEERLRFFCSAD</sequence>
<evidence type="ECO:0000256" key="1">
    <source>
        <dbReference type="SAM" id="MobiDB-lite"/>
    </source>
</evidence>
<dbReference type="Proteomes" id="UP001482620">
    <property type="component" value="Unassembled WGS sequence"/>
</dbReference>
<keyword evidence="3" id="KW-1185">Reference proteome</keyword>
<dbReference type="EMBL" id="JAHRIQ010071331">
    <property type="protein sequence ID" value="MEQ2244574.1"/>
    <property type="molecule type" value="Genomic_DNA"/>
</dbReference>
<protein>
    <submittedName>
        <fullName evidence="2">Uncharacterized protein</fullName>
    </submittedName>
</protein>
<reference evidence="2 3" key="1">
    <citation type="submission" date="2021-06" db="EMBL/GenBank/DDBJ databases">
        <authorList>
            <person name="Palmer J.M."/>
        </authorList>
    </citation>
    <scope>NUCLEOTIDE SEQUENCE [LARGE SCALE GENOMIC DNA]</scope>
    <source>
        <strain evidence="3">if_2019</strain>
        <tissue evidence="2">Muscle</tissue>
    </source>
</reference>
<accession>A0ABV0UIM5</accession>
<evidence type="ECO:0000313" key="2">
    <source>
        <dbReference type="EMBL" id="MEQ2244574.1"/>
    </source>
</evidence>
<proteinExistence type="predicted"/>
<name>A0ABV0UIM5_9TELE</name>